<feature type="chain" id="PRO_5042208301" evidence="1">
    <location>
        <begin position="27"/>
        <end position="109"/>
    </location>
</feature>
<accession>A0AAF3FPC9</accession>
<dbReference type="Proteomes" id="UP000887575">
    <property type="component" value="Unassembled WGS sequence"/>
</dbReference>
<feature type="signal peptide" evidence="1">
    <location>
        <begin position="1"/>
        <end position="26"/>
    </location>
</feature>
<keyword evidence="1" id="KW-0732">Signal</keyword>
<reference evidence="3" key="1">
    <citation type="submission" date="2024-02" db="UniProtKB">
        <authorList>
            <consortium name="WormBaseParasite"/>
        </authorList>
    </citation>
    <scope>IDENTIFICATION</scope>
</reference>
<name>A0AAF3FPC9_9BILA</name>
<dbReference type="Pfam" id="PF03567">
    <property type="entry name" value="Sulfotransfer_2"/>
    <property type="match status" value="1"/>
</dbReference>
<dbReference type="AlphaFoldDB" id="A0AAF3FPC9"/>
<proteinExistence type="predicted"/>
<evidence type="ECO:0000256" key="1">
    <source>
        <dbReference type="SAM" id="SignalP"/>
    </source>
</evidence>
<sequence length="109" mass="12426">MSLNRLSIIFCLSFLLIIASLDKIDAAIQVVPQCSKECQREDGDVKGKHIDACCQSNGYRRGCLCMKQNWYHQVPSKNLKWIINGNSPALIVVRDPIERFVSMYAYLCK</sequence>
<evidence type="ECO:0000313" key="3">
    <source>
        <dbReference type="WBParaSite" id="MBELARI_LOCUS7501"/>
    </source>
</evidence>
<keyword evidence="2" id="KW-1185">Reference proteome</keyword>
<organism evidence="2 3">
    <name type="scientific">Mesorhabditis belari</name>
    <dbReference type="NCBI Taxonomy" id="2138241"/>
    <lineage>
        <taxon>Eukaryota</taxon>
        <taxon>Metazoa</taxon>
        <taxon>Ecdysozoa</taxon>
        <taxon>Nematoda</taxon>
        <taxon>Chromadorea</taxon>
        <taxon>Rhabditida</taxon>
        <taxon>Rhabditina</taxon>
        <taxon>Rhabditomorpha</taxon>
        <taxon>Rhabditoidea</taxon>
        <taxon>Rhabditidae</taxon>
        <taxon>Mesorhabditinae</taxon>
        <taxon>Mesorhabditis</taxon>
    </lineage>
</organism>
<dbReference type="GO" id="GO:0016020">
    <property type="term" value="C:membrane"/>
    <property type="evidence" value="ECO:0007669"/>
    <property type="project" value="InterPro"/>
</dbReference>
<protein>
    <submittedName>
        <fullName evidence="3">Uncharacterized protein</fullName>
    </submittedName>
</protein>
<dbReference type="GO" id="GO:0008146">
    <property type="term" value="F:sulfotransferase activity"/>
    <property type="evidence" value="ECO:0007669"/>
    <property type="project" value="InterPro"/>
</dbReference>
<evidence type="ECO:0000313" key="2">
    <source>
        <dbReference type="Proteomes" id="UP000887575"/>
    </source>
</evidence>
<dbReference type="InterPro" id="IPR005331">
    <property type="entry name" value="Sulfotransferase"/>
</dbReference>
<dbReference type="WBParaSite" id="MBELARI_LOCUS7501">
    <property type="protein sequence ID" value="MBELARI_LOCUS7501"/>
    <property type="gene ID" value="MBELARI_LOCUS7501"/>
</dbReference>